<organism evidence="2 3">
    <name type="scientific">Chryseobacterium edaphi</name>
    <dbReference type="NCBI Taxonomy" id="2976532"/>
    <lineage>
        <taxon>Bacteria</taxon>
        <taxon>Pseudomonadati</taxon>
        <taxon>Bacteroidota</taxon>
        <taxon>Flavobacteriia</taxon>
        <taxon>Flavobacteriales</taxon>
        <taxon>Weeksellaceae</taxon>
        <taxon>Chryseobacterium group</taxon>
        <taxon>Chryseobacterium</taxon>
    </lineage>
</organism>
<dbReference type="EMBL" id="JAOTEM010000001">
    <property type="protein sequence ID" value="MCU7616849.1"/>
    <property type="molecule type" value="Genomic_DNA"/>
</dbReference>
<protein>
    <submittedName>
        <fullName evidence="2">ImmA/IrrE family metallo-endopeptidase</fullName>
    </submittedName>
</protein>
<proteinExistence type="predicted"/>
<evidence type="ECO:0000313" key="3">
    <source>
        <dbReference type="Proteomes" id="UP001208649"/>
    </source>
</evidence>
<name>A0ABT2W618_9FLAO</name>
<accession>A0ABT2W618</accession>
<reference evidence="3" key="1">
    <citation type="submission" date="2023-07" db="EMBL/GenBank/DDBJ databases">
        <title>Chryseobacterium sp. strain PBS4-4 Genome sequencing and assembly.</title>
        <authorList>
            <person name="Jung Y."/>
        </authorList>
    </citation>
    <scope>NUCLEOTIDE SEQUENCE [LARGE SCALE GENOMIC DNA]</scope>
    <source>
        <strain evidence="3">PBS4-4</strain>
    </source>
</reference>
<gene>
    <name evidence="2" type="ORF">NZ698_06545</name>
</gene>
<dbReference type="Proteomes" id="UP001208649">
    <property type="component" value="Unassembled WGS sequence"/>
</dbReference>
<dbReference type="Pfam" id="PF06114">
    <property type="entry name" value="Peptidase_M78"/>
    <property type="match status" value="1"/>
</dbReference>
<dbReference type="InterPro" id="IPR010359">
    <property type="entry name" value="IrrE_HExxH"/>
</dbReference>
<dbReference type="InterPro" id="IPR052345">
    <property type="entry name" value="Rad_response_metalloprotease"/>
</dbReference>
<dbReference type="Gene3D" id="1.10.10.2910">
    <property type="match status" value="1"/>
</dbReference>
<sequence length="196" mass="22866">MKTNNEIETIANSVLSKYVKKGGVHKVFQEIMHSEKIKYKEVNSENTDFVGALTKNKDQAYIFVNKDIDNIGRKHFTIAHELGHYFLSHNLHSNLGFCTNSDIAEEEHQKNPIEREANYFASCLLMPKEKVKTAFLSILENRSRKRIKDFLLVKNDYTFGVWLSIKNDLTKRYGVSETALRFRLKQLKLADFQFEK</sequence>
<feature type="domain" description="IrrE N-terminal-like" evidence="1">
    <location>
        <begin position="36"/>
        <end position="185"/>
    </location>
</feature>
<comment type="caution">
    <text evidence="2">The sequence shown here is derived from an EMBL/GenBank/DDBJ whole genome shotgun (WGS) entry which is preliminary data.</text>
</comment>
<dbReference type="PANTHER" id="PTHR43236">
    <property type="entry name" value="ANTITOXIN HIGA1"/>
    <property type="match status" value="1"/>
</dbReference>
<dbReference type="PANTHER" id="PTHR43236:SF1">
    <property type="entry name" value="BLL7220 PROTEIN"/>
    <property type="match status" value="1"/>
</dbReference>
<evidence type="ECO:0000259" key="1">
    <source>
        <dbReference type="Pfam" id="PF06114"/>
    </source>
</evidence>
<evidence type="ECO:0000313" key="2">
    <source>
        <dbReference type="EMBL" id="MCU7616849.1"/>
    </source>
</evidence>
<keyword evidence="3" id="KW-1185">Reference proteome</keyword>